<protein>
    <submittedName>
        <fullName evidence="3">Uncharacterized protein</fullName>
    </submittedName>
</protein>
<sequence>MANRPLLPVVLIVTGVLSLSACSAANTPAAETSAPAASPVSSAPSASPAAEPRSTPDAAPPVFTSCDEAITPEFRQMVADNGWVGWNMVGQQIGHSPFDVFPSGAPTGQLSCRFGAGPEVATDNVLDLAWAPIDEAAAQSAQKYLAEAGFQRIESTGATQWATRPGDGGWADDDGWGETYSFTGTDVRWAVTREDLAYIAPAA</sequence>
<dbReference type="OrthoDB" id="5081709at2"/>
<name>A0A4Y3QLG7_MICTE</name>
<dbReference type="RefSeq" id="WP_141377255.1">
    <property type="nucleotide sequence ID" value="NZ_BJML01000006.1"/>
</dbReference>
<proteinExistence type="predicted"/>
<feature type="compositionally biased region" description="Low complexity" evidence="1">
    <location>
        <begin position="31"/>
        <end position="56"/>
    </location>
</feature>
<dbReference type="AlphaFoldDB" id="A0A4Y3QLG7"/>
<organism evidence="3 4">
    <name type="scientific">Microbacterium testaceum</name>
    <name type="common">Aureobacterium testaceum</name>
    <name type="synonym">Brevibacterium testaceum</name>
    <dbReference type="NCBI Taxonomy" id="2033"/>
    <lineage>
        <taxon>Bacteria</taxon>
        <taxon>Bacillati</taxon>
        <taxon>Actinomycetota</taxon>
        <taxon>Actinomycetes</taxon>
        <taxon>Micrococcales</taxon>
        <taxon>Microbacteriaceae</taxon>
        <taxon>Microbacterium</taxon>
    </lineage>
</organism>
<keyword evidence="2" id="KW-0732">Signal</keyword>
<dbReference type="GeneID" id="57144697"/>
<evidence type="ECO:0000313" key="4">
    <source>
        <dbReference type="Proteomes" id="UP000319525"/>
    </source>
</evidence>
<dbReference type="EMBL" id="BJML01000006">
    <property type="protein sequence ID" value="GEB46065.1"/>
    <property type="molecule type" value="Genomic_DNA"/>
</dbReference>
<evidence type="ECO:0000256" key="2">
    <source>
        <dbReference type="SAM" id="SignalP"/>
    </source>
</evidence>
<gene>
    <name evidence="3" type="ORF">MTE01_20100</name>
</gene>
<evidence type="ECO:0000256" key="1">
    <source>
        <dbReference type="SAM" id="MobiDB-lite"/>
    </source>
</evidence>
<reference evidence="3 4" key="1">
    <citation type="submission" date="2019-06" db="EMBL/GenBank/DDBJ databases">
        <title>Whole genome shotgun sequence of Microbacterium testaceum NBRC 12675.</title>
        <authorList>
            <person name="Hosoyama A."/>
            <person name="Uohara A."/>
            <person name="Ohji S."/>
            <person name="Ichikawa N."/>
        </authorList>
    </citation>
    <scope>NUCLEOTIDE SEQUENCE [LARGE SCALE GENOMIC DNA]</scope>
    <source>
        <strain evidence="3 4">NBRC 12675</strain>
    </source>
</reference>
<dbReference type="Proteomes" id="UP000319525">
    <property type="component" value="Unassembled WGS sequence"/>
</dbReference>
<accession>A0A4Y3QLG7</accession>
<feature type="region of interest" description="Disordered" evidence="1">
    <location>
        <begin position="31"/>
        <end position="64"/>
    </location>
</feature>
<evidence type="ECO:0000313" key="3">
    <source>
        <dbReference type="EMBL" id="GEB46065.1"/>
    </source>
</evidence>
<dbReference type="PROSITE" id="PS51257">
    <property type="entry name" value="PROKAR_LIPOPROTEIN"/>
    <property type="match status" value="1"/>
</dbReference>
<comment type="caution">
    <text evidence="3">The sequence shown here is derived from an EMBL/GenBank/DDBJ whole genome shotgun (WGS) entry which is preliminary data.</text>
</comment>
<feature type="signal peptide" evidence="2">
    <location>
        <begin position="1"/>
        <end position="24"/>
    </location>
</feature>
<feature type="chain" id="PRO_5039080194" evidence="2">
    <location>
        <begin position="25"/>
        <end position="203"/>
    </location>
</feature>